<dbReference type="PROSITE" id="PS00438">
    <property type="entry name" value="CATALASE_2"/>
    <property type="match status" value="1"/>
</dbReference>
<gene>
    <name evidence="12" type="ORF">ABVT11_14670</name>
</gene>
<reference evidence="12 13" key="1">
    <citation type="submission" date="2024-07" db="EMBL/GenBank/DDBJ databases">
        <title>Uliginosibacterium paludis KCTC:42655.</title>
        <authorList>
            <person name="Kim M.K."/>
        </authorList>
    </citation>
    <scope>NUCLEOTIDE SEQUENCE [LARGE SCALE GENOMIC DNA]</scope>
    <source>
        <strain evidence="12 13">KCTC 42655</strain>
    </source>
</reference>
<keyword evidence="8" id="KW-0408">Iron</keyword>
<evidence type="ECO:0000256" key="9">
    <source>
        <dbReference type="ARBA" id="ARBA00023324"/>
    </source>
</evidence>
<dbReference type="InterPro" id="IPR041399">
    <property type="entry name" value="Catalase_large_C"/>
</dbReference>
<keyword evidence="4 12" id="KW-0575">Peroxidase</keyword>
<keyword evidence="7 12" id="KW-0560">Oxidoreductase</keyword>
<dbReference type="PANTHER" id="PTHR42821:SF1">
    <property type="entry name" value="CATALASE-B"/>
    <property type="match status" value="1"/>
</dbReference>
<dbReference type="Pfam" id="PF06628">
    <property type="entry name" value="Catalase-rel"/>
    <property type="match status" value="1"/>
</dbReference>
<dbReference type="InterPro" id="IPR020835">
    <property type="entry name" value="Catalase_sf"/>
</dbReference>
<dbReference type="GO" id="GO:0004096">
    <property type="term" value="F:catalase activity"/>
    <property type="evidence" value="ECO:0007669"/>
    <property type="project" value="UniProtKB-EC"/>
</dbReference>
<proteinExistence type="predicted"/>
<evidence type="ECO:0000313" key="13">
    <source>
        <dbReference type="Proteomes" id="UP001548590"/>
    </source>
</evidence>
<evidence type="ECO:0000259" key="11">
    <source>
        <dbReference type="SMART" id="SM01060"/>
    </source>
</evidence>
<evidence type="ECO:0000256" key="4">
    <source>
        <dbReference type="ARBA" id="ARBA00022559"/>
    </source>
</evidence>
<dbReference type="Pfam" id="PF18011">
    <property type="entry name" value="Catalase_C"/>
    <property type="match status" value="1"/>
</dbReference>
<dbReference type="RefSeq" id="WP_345928822.1">
    <property type="nucleotide sequence ID" value="NZ_JBDIVF010000007.1"/>
</dbReference>
<keyword evidence="6" id="KW-0479">Metal-binding</keyword>
<dbReference type="SUPFAM" id="SSF56634">
    <property type="entry name" value="Heme-dependent catalase-like"/>
    <property type="match status" value="1"/>
</dbReference>
<dbReference type="PANTHER" id="PTHR42821">
    <property type="entry name" value="CATALASE"/>
    <property type="match status" value="1"/>
</dbReference>
<keyword evidence="13" id="KW-1185">Reference proteome</keyword>
<evidence type="ECO:0000313" key="12">
    <source>
        <dbReference type="EMBL" id="MET1491080.1"/>
    </source>
</evidence>
<feature type="compositionally biased region" description="Low complexity" evidence="10">
    <location>
        <begin position="29"/>
        <end position="40"/>
    </location>
</feature>
<evidence type="ECO:0000256" key="5">
    <source>
        <dbReference type="ARBA" id="ARBA00022617"/>
    </source>
</evidence>
<dbReference type="InterPro" id="IPR011614">
    <property type="entry name" value="Catalase_core"/>
</dbReference>
<dbReference type="InterPro" id="IPR029062">
    <property type="entry name" value="Class_I_gatase-like"/>
</dbReference>
<keyword evidence="5" id="KW-0349">Heme</keyword>
<dbReference type="SMART" id="SM01060">
    <property type="entry name" value="Catalase"/>
    <property type="match status" value="1"/>
</dbReference>
<dbReference type="Gene3D" id="1.20.1370.20">
    <property type="match status" value="1"/>
</dbReference>
<dbReference type="EC" id="1.11.1.6" evidence="3"/>
<feature type="region of interest" description="Disordered" evidence="10">
    <location>
        <begin position="1"/>
        <end position="52"/>
    </location>
</feature>
<dbReference type="InterPro" id="IPR024708">
    <property type="entry name" value="Catalase_AS"/>
</dbReference>
<evidence type="ECO:0000256" key="7">
    <source>
        <dbReference type="ARBA" id="ARBA00023002"/>
    </source>
</evidence>
<dbReference type="PROSITE" id="PS51402">
    <property type="entry name" value="CATALASE_3"/>
    <property type="match status" value="1"/>
</dbReference>
<evidence type="ECO:0000256" key="3">
    <source>
        <dbReference type="ARBA" id="ARBA00012314"/>
    </source>
</evidence>
<protein>
    <recommendedName>
        <fullName evidence="3">catalase</fullName>
        <ecNumber evidence="3">1.11.1.6</ecNumber>
    </recommendedName>
</protein>
<evidence type="ECO:0000256" key="1">
    <source>
        <dbReference type="ARBA" id="ARBA00001971"/>
    </source>
</evidence>
<evidence type="ECO:0000256" key="8">
    <source>
        <dbReference type="ARBA" id="ARBA00023004"/>
    </source>
</evidence>
<dbReference type="Proteomes" id="UP001548590">
    <property type="component" value="Unassembled WGS sequence"/>
</dbReference>
<accession>A0ABV2CT29</accession>
<evidence type="ECO:0000256" key="2">
    <source>
        <dbReference type="ARBA" id="ARBA00002974"/>
    </source>
</evidence>
<dbReference type="InterPro" id="IPR043156">
    <property type="entry name" value="Catalase_clade2_helical"/>
</dbReference>
<evidence type="ECO:0000256" key="6">
    <source>
        <dbReference type="ARBA" id="ARBA00022723"/>
    </source>
</evidence>
<dbReference type="CDD" id="cd03132">
    <property type="entry name" value="GATase1_catalase"/>
    <property type="match status" value="1"/>
</dbReference>
<feature type="domain" description="Catalase core" evidence="11">
    <location>
        <begin position="147"/>
        <end position="535"/>
    </location>
</feature>
<dbReference type="InterPro" id="IPR024712">
    <property type="entry name" value="Catalase_clade2"/>
</dbReference>
<dbReference type="SUPFAM" id="SSF52317">
    <property type="entry name" value="Class I glutamine amidotransferase-like"/>
    <property type="match status" value="1"/>
</dbReference>
<dbReference type="Pfam" id="PF00199">
    <property type="entry name" value="Catalase"/>
    <property type="match status" value="1"/>
</dbReference>
<keyword evidence="9" id="KW-0376">Hydrogen peroxide</keyword>
<evidence type="ECO:0000256" key="10">
    <source>
        <dbReference type="SAM" id="MobiDB-lite"/>
    </source>
</evidence>
<sequence length="831" mass="91378">MREQPNPGTPADSADADERAFVPASEILGSITSSISGPSTALPDPASGDELEDAAHARLARKRTADEAFARQMAANPLKPAEYDTSPLAVPPRGLPLMPASEIDGASTVSENMESDKVGSGRPLTGYNAQNESLDRVRVDASGQVLTTNQGVAVADNQNSLRASLRGPTLLEDFILREKITHFDHERIPERVVHARGSAAHGFFECYQDLSDLTRASIFSEPGKRTPVFVRFSTVAGERGSADTVRDVRGFAVKFYTDAGNWDLVGNNIPVFFIQDAMKFPDLVHALKPEPHHAMPQASSAHDTFWDFVSLMPESTHMLMWIMSDRAIPRSYRMMQGFGVHTFRLVNAQQESVFCKFHWSPLAGTHSLMWDEAVKIAGADPDYHRRDLWESIEAGIYPEYELSLQIFTEEQAQQWSFDILDPTKLVPEELVPLRPVGRMVLNRNPDNFFAETEQVAFCTAHIVPGIDFTNDPLLQGRIHSYVDTQLTRLGGPNFHEIPINAPVSGVYNNQRDGMHRQAIPRGRVSYEPNSLAGGCPFQAGGAGFTSYPEHLAMADKLRGKPERFADHFTQARLFWQSQSQIEQHHIVSAYRFELSRVQTQAVRERVVSLLANVSMDLAQGVANGLGIRVPRAQQVVKPLEIAPEVSESPALSLFARPGEDSVRGRRVALLVTDGVEAASLHSVLDMLAEEGAAPRVVGARLGVVRADDGSVIHVETTVEAMPSPLWDAVVVPGGEGIQLVLSSYGQMVEFVKDQYRHCKPILVLSDDPVLLEAAGIPVDMPADEPDPALIRLRAERSQEDSVTALAVSVASFREALARHRNFLRETDPPVV</sequence>
<comment type="function">
    <text evidence="2">Decomposes hydrogen peroxide into water and oxygen; serves to protect cells from the toxic effects of hydrogen peroxide.</text>
</comment>
<name>A0ABV2CT29_9RHOO</name>
<dbReference type="InterPro" id="IPR010582">
    <property type="entry name" value="Catalase_immune_responsive"/>
</dbReference>
<comment type="caution">
    <text evidence="12">The sequence shown here is derived from an EMBL/GenBank/DDBJ whole genome shotgun (WGS) entry which is preliminary data.</text>
</comment>
<dbReference type="Gene3D" id="2.40.180.10">
    <property type="entry name" value="Catalase core domain"/>
    <property type="match status" value="1"/>
</dbReference>
<dbReference type="Gene3D" id="3.40.50.880">
    <property type="match status" value="1"/>
</dbReference>
<dbReference type="PRINTS" id="PR00067">
    <property type="entry name" value="CATALASE"/>
</dbReference>
<dbReference type="InterPro" id="IPR018028">
    <property type="entry name" value="Catalase"/>
</dbReference>
<comment type="cofactor">
    <cofactor evidence="1">
        <name>heme</name>
        <dbReference type="ChEBI" id="CHEBI:30413"/>
    </cofactor>
</comment>
<dbReference type="EMBL" id="JBEWLZ010000009">
    <property type="protein sequence ID" value="MET1491080.1"/>
    <property type="molecule type" value="Genomic_DNA"/>
</dbReference>
<organism evidence="12 13">
    <name type="scientific">Uliginosibacterium paludis</name>
    <dbReference type="NCBI Taxonomy" id="1615952"/>
    <lineage>
        <taxon>Bacteria</taxon>
        <taxon>Pseudomonadati</taxon>
        <taxon>Pseudomonadota</taxon>
        <taxon>Betaproteobacteria</taxon>
        <taxon>Rhodocyclales</taxon>
        <taxon>Zoogloeaceae</taxon>
        <taxon>Uliginosibacterium</taxon>
    </lineage>
</organism>